<comment type="caution">
    <text evidence="1">The sequence shown here is derived from an EMBL/GenBank/DDBJ whole genome shotgun (WGS) entry which is preliminary data.</text>
</comment>
<gene>
    <name evidence="1" type="ORF">BK665_20340</name>
</gene>
<organism evidence="1 2">
    <name type="scientific">Pseudomonas frederiksbergensis</name>
    <dbReference type="NCBI Taxonomy" id="104087"/>
    <lineage>
        <taxon>Bacteria</taxon>
        <taxon>Pseudomonadati</taxon>
        <taxon>Pseudomonadota</taxon>
        <taxon>Gammaproteobacteria</taxon>
        <taxon>Pseudomonadales</taxon>
        <taxon>Pseudomonadaceae</taxon>
        <taxon>Pseudomonas</taxon>
    </lineage>
</organism>
<evidence type="ECO:0000313" key="1">
    <source>
        <dbReference type="EMBL" id="RON51116.1"/>
    </source>
</evidence>
<name>A0A423KEK0_9PSED</name>
<protein>
    <submittedName>
        <fullName evidence="1">Uncharacterized protein</fullName>
    </submittedName>
</protein>
<accession>A0A423KEK0</accession>
<dbReference type="AlphaFoldDB" id="A0A423KEK0"/>
<reference evidence="1 2" key="1">
    <citation type="submission" date="2016-10" db="EMBL/GenBank/DDBJ databases">
        <title>Comparative genome analysis of multiple Pseudomonas spp. focuses on biocontrol and plant growth promoting traits.</title>
        <authorList>
            <person name="Tao X.-Y."/>
            <person name="Taylor C.G."/>
        </authorList>
    </citation>
    <scope>NUCLEOTIDE SEQUENCE [LARGE SCALE GENOMIC DNA]</scope>
    <source>
        <strain evidence="1 2">39A2</strain>
    </source>
</reference>
<dbReference type="Proteomes" id="UP000283627">
    <property type="component" value="Unassembled WGS sequence"/>
</dbReference>
<sequence length="234" mass="25872">MTAMPVFSSEVDRIGTAVKVGNDRGDSALASGKSVASISQGDCKYSLALLENQHVQFHSPDAVFLESKIIPKDEYWPHLVQAEMSAGYDWSFKENNNFKSKWFGLMCESAENFGLLRSDQSKSAGGDSPELQFVKEANDLKCPATLTEKGWVPNVNAGRPEDYVFRKLSGANWSGFMFGFKSENRGSMSRINFCLVHDGDVLLGSAISNSKPSWIDEKAFEEIESTLRTVTFTP</sequence>
<evidence type="ECO:0000313" key="2">
    <source>
        <dbReference type="Proteomes" id="UP000283627"/>
    </source>
</evidence>
<dbReference type="EMBL" id="MOBP01000013">
    <property type="protein sequence ID" value="RON51116.1"/>
    <property type="molecule type" value="Genomic_DNA"/>
</dbReference>
<proteinExistence type="predicted"/>